<feature type="transmembrane region" description="Helical" evidence="5">
    <location>
        <begin position="326"/>
        <end position="348"/>
    </location>
</feature>
<evidence type="ECO:0000256" key="5">
    <source>
        <dbReference type="SAM" id="Phobius"/>
    </source>
</evidence>
<dbReference type="PROSITE" id="PS50850">
    <property type="entry name" value="MFS"/>
    <property type="match status" value="1"/>
</dbReference>
<sequence length="422" mass="43987">MGRGNALSASRRRAWSIVLLLACIQGINQADKAVVGLAAEQIMAELQLTAAQFGLVAGALYATFSLGGIAVAFLAAPRFAPRWIMTVMLAMWSIALMPVVFFASLPVLIGSRLVLGASEGGGTPTALNMVHDWFPDDKRDFPASIVIVGGTVGALIAAPGLTWCIAQYGWRSAFLVCALVGACFLAGWLAVGRDGPFGHLRDGSYGLGRQPQSALRTNVLSLLGNRQVLANICMGFCAYWVVGFTVGWLPAYLRDMAGVSLKQSGWMIALVFLGQGGLVLLSALATRILAQDNPDRARSIVQALCMLGGGAGFFALAALQVEESIPLLIVLLILATGLPIGVFSPIAATLGKLGEGHKNALVTVVMSAITLAGLVSPPAIGALIDPQHVSGWHPALILTACVCLIGALPAFAAGIKRARVRP</sequence>
<reference evidence="7" key="1">
    <citation type="journal article" date="2014" name="Int. J. Syst. Evol. Microbiol.">
        <title>Complete genome sequence of Corynebacterium casei LMG S-19264T (=DSM 44701T), isolated from a smear-ripened cheese.</title>
        <authorList>
            <consortium name="US DOE Joint Genome Institute (JGI-PGF)"/>
            <person name="Walter F."/>
            <person name="Albersmeier A."/>
            <person name="Kalinowski J."/>
            <person name="Ruckert C."/>
        </authorList>
    </citation>
    <scope>NUCLEOTIDE SEQUENCE</scope>
    <source>
        <strain evidence="7">CGMCC 1.15360</strain>
    </source>
</reference>
<dbReference type="SUPFAM" id="SSF103473">
    <property type="entry name" value="MFS general substrate transporter"/>
    <property type="match status" value="1"/>
</dbReference>
<feature type="transmembrane region" description="Helical" evidence="5">
    <location>
        <begin position="360"/>
        <end position="384"/>
    </location>
</feature>
<comment type="caution">
    <text evidence="7">The sequence shown here is derived from an EMBL/GenBank/DDBJ whole genome shotgun (WGS) entry which is preliminary data.</text>
</comment>
<feature type="domain" description="Major facilitator superfamily (MFS) profile" evidence="6">
    <location>
        <begin position="17"/>
        <end position="418"/>
    </location>
</feature>
<evidence type="ECO:0000259" key="6">
    <source>
        <dbReference type="PROSITE" id="PS50850"/>
    </source>
</evidence>
<name>A0A917DX28_9SPHN</name>
<evidence type="ECO:0000256" key="3">
    <source>
        <dbReference type="ARBA" id="ARBA00022989"/>
    </source>
</evidence>
<dbReference type="AlphaFoldDB" id="A0A917DX28"/>
<proteinExistence type="predicted"/>
<keyword evidence="8" id="KW-1185">Reference proteome</keyword>
<feature type="transmembrane region" description="Helical" evidence="5">
    <location>
        <begin position="228"/>
        <end position="253"/>
    </location>
</feature>
<dbReference type="InterPro" id="IPR036259">
    <property type="entry name" value="MFS_trans_sf"/>
</dbReference>
<keyword evidence="3 5" id="KW-1133">Transmembrane helix</keyword>
<dbReference type="Pfam" id="PF07690">
    <property type="entry name" value="MFS_1"/>
    <property type="match status" value="1"/>
</dbReference>
<dbReference type="RefSeq" id="WP_066769769.1">
    <property type="nucleotide sequence ID" value="NZ_BMIP01000006.1"/>
</dbReference>
<feature type="transmembrane region" description="Helical" evidence="5">
    <location>
        <begin position="396"/>
        <end position="415"/>
    </location>
</feature>
<dbReference type="GO" id="GO:0022857">
    <property type="term" value="F:transmembrane transporter activity"/>
    <property type="evidence" value="ECO:0007669"/>
    <property type="project" value="InterPro"/>
</dbReference>
<feature type="transmembrane region" description="Helical" evidence="5">
    <location>
        <begin position="83"/>
        <end position="109"/>
    </location>
</feature>
<keyword evidence="2 5" id="KW-0812">Transmembrane</keyword>
<feature type="transmembrane region" description="Helical" evidence="5">
    <location>
        <begin position="173"/>
        <end position="191"/>
    </location>
</feature>
<keyword evidence="4 5" id="KW-0472">Membrane</keyword>
<dbReference type="GO" id="GO:0016020">
    <property type="term" value="C:membrane"/>
    <property type="evidence" value="ECO:0007669"/>
    <property type="project" value="UniProtKB-SubCell"/>
</dbReference>
<dbReference type="PANTHER" id="PTHR11662:SF450">
    <property type="entry name" value="BLR1003 PROTEIN"/>
    <property type="match status" value="1"/>
</dbReference>
<comment type="subcellular location">
    <subcellularLocation>
        <location evidence="1">Membrane</location>
        <topology evidence="1">Multi-pass membrane protein</topology>
    </subcellularLocation>
</comment>
<dbReference type="InterPro" id="IPR020846">
    <property type="entry name" value="MFS_dom"/>
</dbReference>
<protein>
    <submittedName>
        <fullName evidence="7">MFS transporter</fullName>
    </submittedName>
</protein>
<feature type="transmembrane region" description="Helical" evidence="5">
    <location>
        <begin position="141"/>
        <end position="166"/>
    </location>
</feature>
<dbReference type="Proteomes" id="UP000612349">
    <property type="component" value="Unassembled WGS sequence"/>
</dbReference>
<feature type="transmembrane region" description="Helical" evidence="5">
    <location>
        <begin position="53"/>
        <end position="76"/>
    </location>
</feature>
<evidence type="ECO:0000256" key="4">
    <source>
        <dbReference type="ARBA" id="ARBA00023136"/>
    </source>
</evidence>
<reference evidence="7" key="2">
    <citation type="submission" date="2020-09" db="EMBL/GenBank/DDBJ databases">
        <authorList>
            <person name="Sun Q."/>
            <person name="Zhou Y."/>
        </authorList>
    </citation>
    <scope>NUCLEOTIDE SEQUENCE</scope>
    <source>
        <strain evidence="7">CGMCC 1.15360</strain>
    </source>
</reference>
<evidence type="ECO:0000256" key="1">
    <source>
        <dbReference type="ARBA" id="ARBA00004141"/>
    </source>
</evidence>
<dbReference type="InterPro" id="IPR050382">
    <property type="entry name" value="MFS_Na/Anion_cotransporter"/>
</dbReference>
<evidence type="ECO:0000313" key="7">
    <source>
        <dbReference type="EMBL" id="GGD74871.1"/>
    </source>
</evidence>
<dbReference type="InterPro" id="IPR011701">
    <property type="entry name" value="MFS"/>
</dbReference>
<dbReference type="EMBL" id="BMIP01000006">
    <property type="protein sequence ID" value="GGD74871.1"/>
    <property type="molecule type" value="Genomic_DNA"/>
</dbReference>
<evidence type="ECO:0000313" key="8">
    <source>
        <dbReference type="Proteomes" id="UP000612349"/>
    </source>
</evidence>
<gene>
    <name evidence="7" type="ORF">GCM10010990_25650</name>
</gene>
<feature type="transmembrane region" description="Helical" evidence="5">
    <location>
        <begin position="265"/>
        <end position="288"/>
    </location>
</feature>
<evidence type="ECO:0000256" key="2">
    <source>
        <dbReference type="ARBA" id="ARBA00022692"/>
    </source>
</evidence>
<organism evidence="7 8">
    <name type="scientific">Croceicoccus mobilis</name>
    <dbReference type="NCBI Taxonomy" id="1703339"/>
    <lineage>
        <taxon>Bacteria</taxon>
        <taxon>Pseudomonadati</taxon>
        <taxon>Pseudomonadota</taxon>
        <taxon>Alphaproteobacteria</taxon>
        <taxon>Sphingomonadales</taxon>
        <taxon>Erythrobacteraceae</taxon>
        <taxon>Croceicoccus</taxon>
    </lineage>
</organism>
<feature type="transmembrane region" description="Helical" evidence="5">
    <location>
        <begin position="300"/>
        <end position="319"/>
    </location>
</feature>
<accession>A0A917DX28</accession>
<dbReference type="Gene3D" id="1.20.1250.20">
    <property type="entry name" value="MFS general substrate transporter like domains"/>
    <property type="match status" value="2"/>
</dbReference>
<dbReference type="PANTHER" id="PTHR11662">
    <property type="entry name" value="SOLUTE CARRIER FAMILY 17"/>
    <property type="match status" value="1"/>
</dbReference>